<evidence type="ECO:0000313" key="1">
    <source>
        <dbReference type="EMBL" id="ERF61467.1"/>
    </source>
</evidence>
<organism evidence="1 3">
    <name type="scientific">Treponema socranskii subsp. socranskii VPI DR56BR1116 = ATCC 35536</name>
    <dbReference type="NCBI Taxonomy" id="1125725"/>
    <lineage>
        <taxon>Bacteria</taxon>
        <taxon>Pseudomonadati</taxon>
        <taxon>Spirochaetota</taxon>
        <taxon>Spirochaetia</taxon>
        <taxon>Spirochaetales</taxon>
        <taxon>Treponemataceae</taxon>
        <taxon>Treponema</taxon>
    </lineage>
</organism>
<dbReference type="EMBL" id="AUZJ01000012">
    <property type="protein sequence ID" value="ERF61467.1"/>
    <property type="molecule type" value="Genomic_DNA"/>
</dbReference>
<evidence type="ECO:0000313" key="4">
    <source>
        <dbReference type="Proteomes" id="UP000016646"/>
    </source>
</evidence>
<dbReference type="Proteomes" id="UP000016412">
    <property type="component" value="Unassembled WGS sequence"/>
</dbReference>
<dbReference type="AlphaFoldDB" id="U1FBC5"/>
<dbReference type="Proteomes" id="UP000016646">
    <property type="component" value="Unassembled WGS sequence"/>
</dbReference>
<name>U1FBC5_TRESO</name>
<evidence type="ECO:0000313" key="2">
    <source>
        <dbReference type="EMBL" id="ERJ98226.1"/>
    </source>
</evidence>
<gene>
    <name evidence="2" type="ORF">HMPREF0860_1803</name>
    <name evidence="1" type="ORF">HMPREF1325_0759</name>
</gene>
<proteinExistence type="predicted"/>
<sequence>MKIRRSFAYHANGRFFCAESSDEKYFASLHIFTGSCAVIKKGRLKSVCLFDSPFDRPQTAADIIDY</sequence>
<dbReference type="EMBL" id="AVQI01000082">
    <property type="protein sequence ID" value="ERJ98226.1"/>
    <property type="molecule type" value="Genomic_DNA"/>
</dbReference>
<evidence type="ECO:0000313" key="3">
    <source>
        <dbReference type="Proteomes" id="UP000016412"/>
    </source>
</evidence>
<accession>U1FBC5</accession>
<keyword evidence="4" id="KW-1185">Reference proteome</keyword>
<dbReference type="PATRIC" id="fig|1125725.3.peg.512"/>
<dbReference type="STRING" id="1125725.HMPREF1325_0759"/>
<comment type="caution">
    <text evidence="1">The sequence shown here is derived from an EMBL/GenBank/DDBJ whole genome shotgun (WGS) entry which is preliminary data.</text>
</comment>
<protein>
    <submittedName>
        <fullName evidence="1">Uncharacterized protein</fullName>
    </submittedName>
</protein>
<reference evidence="3 4" key="1">
    <citation type="submission" date="2013-08" db="EMBL/GenBank/DDBJ databases">
        <authorList>
            <person name="Durkin A.S."/>
            <person name="Haft D.R."/>
            <person name="McCorrison J."/>
            <person name="Torralba M."/>
            <person name="Gillis M."/>
            <person name="Haft D.H."/>
            <person name="Methe B."/>
            <person name="Sutton G."/>
            <person name="Nelson K.E."/>
        </authorList>
    </citation>
    <scope>NUCLEOTIDE SEQUENCE [LARGE SCALE GENOMIC DNA]</scope>
    <source>
        <strain evidence="2 4">ATCC 35536</strain>
        <strain evidence="1 3">VPI DR56BR1116</strain>
    </source>
</reference>